<evidence type="ECO:0000256" key="6">
    <source>
        <dbReference type="ARBA" id="ARBA00023049"/>
    </source>
</evidence>
<keyword evidence="10" id="KW-0812">Transmembrane</keyword>
<evidence type="ECO:0000256" key="1">
    <source>
        <dbReference type="ARBA" id="ARBA00001947"/>
    </source>
</evidence>
<dbReference type="KEGG" id="dqu:106747744"/>
<keyword evidence="4" id="KW-0378">Hydrolase</keyword>
<gene>
    <name evidence="13 14" type="primary">LOC106747744</name>
</gene>
<keyword evidence="12" id="KW-1185">Reference proteome</keyword>
<dbReference type="RefSeq" id="XP_014481091.1">
    <property type="nucleotide sequence ID" value="XM_014625605.1"/>
</dbReference>
<dbReference type="CDD" id="cd07331">
    <property type="entry name" value="M48C_Oma1_like"/>
    <property type="match status" value="1"/>
</dbReference>
<proteinExistence type="inferred from homology"/>
<organism evidence="12 13">
    <name type="scientific">Dinoponera quadriceps</name>
    <name type="common">South American ant</name>
    <dbReference type="NCBI Taxonomy" id="609295"/>
    <lineage>
        <taxon>Eukaryota</taxon>
        <taxon>Metazoa</taxon>
        <taxon>Ecdysozoa</taxon>
        <taxon>Arthropoda</taxon>
        <taxon>Hexapoda</taxon>
        <taxon>Insecta</taxon>
        <taxon>Pterygota</taxon>
        <taxon>Neoptera</taxon>
        <taxon>Endopterygota</taxon>
        <taxon>Hymenoptera</taxon>
        <taxon>Apocrita</taxon>
        <taxon>Aculeata</taxon>
        <taxon>Formicoidea</taxon>
        <taxon>Formicidae</taxon>
        <taxon>Ponerinae</taxon>
        <taxon>Ponerini</taxon>
        <taxon>Dinoponera</taxon>
    </lineage>
</organism>
<feature type="transmembrane region" description="Helical" evidence="10">
    <location>
        <begin position="116"/>
        <end position="134"/>
    </location>
</feature>
<dbReference type="InterPro" id="IPR051156">
    <property type="entry name" value="Mito/Outer_Membr_Metalloprot"/>
</dbReference>
<evidence type="ECO:0000256" key="7">
    <source>
        <dbReference type="ARBA" id="ARBA00038233"/>
    </source>
</evidence>
<dbReference type="GeneID" id="106747744"/>
<dbReference type="GO" id="GO:0005743">
    <property type="term" value="C:mitochondrial inner membrane"/>
    <property type="evidence" value="ECO:0007669"/>
    <property type="project" value="TreeGrafter"/>
</dbReference>
<accession>A0A6P3XRT6</accession>
<evidence type="ECO:0000313" key="13">
    <source>
        <dbReference type="RefSeq" id="XP_014481091.1"/>
    </source>
</evidence>
<evidence type="ECO:0000313" key="14">
    <source>
        <dbReference type="RefSeq" id="XP_014481092.1"/>
    </source>
</evidence>
<evidence type="ECO:0000256" key="4">
    <source>
        <dbReference type="ARBA" id="ARBA00022801"/>
    </source>
</evidence>
<evidence type="ECO:0000256" key="8">
    <source>
        <dbReference type="ARBA" id="ARBA00040360"/>
    </source>
</evidence>
<keyword evidence="10" id="KW-1133">Transmembrane helix</keyword>
<reference evidence="13 14" key="1">
    <citation type="submission" date="2025-04" db="UniProtKB">
        <authorList>
            <consortium name="RefSeq"/>
        </authorList>
    </citation>
    <scope>IDENTIFICATION</scope>
</reference>
<feature type="transmembrane region" description="Helical" evidence="10">
    <location>
        <begin position="301"/>
        <end position="318"/>
    </location>
</feature>
<keyword evidence="6" id="KW-0482">Metalloprotease</keyword>
<evidence type="ECO:0000256" key="9">
    <source>
        <dbReference type="ARBA" id="ARBA00042978"/>
    </source>
</evidence>
<keyword evidence="10" id="KW-0472">Membrane</keyword>
<name>A0A6P3XRT6_DINQU</name>
<dbReference type="GO" id="GO:0034982">
    <property type="term" value="P:mitochondrial protein processing"/>
    <property type="evidence" value="ECO:0007669"/>
    <property type="project" value="TreeGrafter"/>
</dbReference>
<evidence type="ECO:0000313" key="12">
    <source>
        <dbReference type="Proteomes" id="UP000515204"/>
    </source>
</evidence>
<dbReference type="AlphaFoldDB" id="A0A6P3XRT6"/>
<evidence type="ECO:0000256" key="2">
    <source>
        <dbReference type="ARBA" id="ARBA00022670"/>
    </source>
</evidence>
<dbReference type="PANTHER" id="PTHR22726:SF1">
    <property type="entry name" value="METALLOENDOPEPTIDASE OMA1, MITOCHONDRIAL"/>
    <property type="match status" value="1"/>
</dbReference>
<dbReference type="Pfam" id="PF01435">
    <property type="entry name" value="Peptidase_M48"/>
    <property type="match status" value="1"/>
</dbReference>
<dbReference type="OrthoDB" id="7464992at2759"/>
<sequence length="550" mass="63503">MLSVLRNSYQRNARLSANHFVVSSVENRHLHTWWSREKFVQDKFNCGRSQHLLKLQRCDFRTTQRLYIPPIVAYLLRPVIHIGAALMGRSVKKWWTRKSNEEKEKYKQWYRENRNVLLGCFGLYGLMVFIYYVIHIKIDPVTKRSKFIIFNEEQEKDLANKLYKTQLQMFKSQIVSRNHPVYKRIRRILESLVTANSDLKSMEKIKWNVTLIDAELQNSFTLPGGNIFISLDLLKYVENNDQLGFMLAHEMAHSLLSHGVSNNDNTCTSRIHIFKRIAITPQRPEIIDDFCQQLEMLSDQLLLDFLIAVPILLIWMIFPDMAAAIVHTIVDRTINIMHQLPYNRVLEKEADEVAMQLSAKACIDVREAVVFWATMRMLTEMEVLPSPVPWVSSHPSHGDREKNINNLMSRALKMRSDAGVSYSAHIVRVDIVLRASAHLADRSDVALLLYLFSFSVPNVTRDGPEDQVLRTFDEGADDPLQAKRDHRVNSPKIPRLDRTVVPGLAPAIAEYQLQQHPEGDVLFSSRASHFLRPHPNFAMVADERVTLAAV</sequence>
<keyword evidence="3" id="KW-0479">Metal-binding</keyword>
<feature type="domain" description="Peptidase M48" evidence="11">
    <location>
        <begin position="183"/>
        <end position="406"/>
    </location>
</feature>
<evidence type="ECO:0000259" key="11">
    <source>
        <dbReference type="Pfam" id="PF01435"/>
    </source>
</evidence>
<dbReference type="RefSeq" id="XP_014481092.1">
    <property type="nucleotide sequence ID" value="XM_014625606.1"/>
</dbReference>
<keyword evidence="5" id="KW-0862">Zinc</keyword>
<dbReference type="PANTHER" id="PTHR22726">
    <property type="entry name" value="METALLOENDOPEPTIDASE OMA1"/>
    <property type="match status" value="1"/>
</dbReference>
<keyword evidence="2" id="KW-0645">Protease</keyword>
<dbReference type="GO" id="GO:0004222">
    <property type="term" value="F:metalloendopeptidase activity"/>
    <property type="evidence" value="ECO:0007669"/>
    <property type="project" value="InterPro"/>
</dbReference>
<comment type="cofactor">
    <cofactor evidence="1">
        <name>Zn(2+)</name>
        <dbReference type="ChEBI" id="CHEBI:29105"/>
    </cofactor>
</comment>
<evidence type="ECO:0000256" key="3">
    <source>
        <dbReference type="ARBA" id="ARBA00022723"/>
    </source>
</evidence>
<evidence type="ECO:0000256" key="5">
    <source>
        <dbReference type="ARBA" id="ARBA00022833"/>
    </source>
</evidence>
<evidence type="ECO:0000256" key="10">
    <source>
        <dbReference type="SAM" id="Phobius"/>
    </source>
</evidence>
<dbReference type="InterPro" id="IPR001915">
    <property type="entry name" value="Peptidase_M48"/>
</dbReference>
<dbReference type="Proteomes" id="UP000515204">
    <property type="component" value="Unplaced"/>
</dbReference>
<dbReference type="GO" id="GO:0006515">
    <property type="term" value="P:protein quality control for misfolded or incompletely synthesized proteins"/>
    <property type="evidence" value="ECO:0007669"/>
    <property type="project" value="TreeGrafter"/>
</dbReference>
<feature type="transmembrane region" description="Helical" evidence="10">
    <location>
        <begin position="66"/>
        <end position="87"/>
    </location>
</feature>
<comment type="similarity">
    <text evidence="7">Belongs to the peptidase M48 family.</text>
</comment>
<dbReference type="GO" id="GO:0046872">
    <property type="term" value="F:metal ion binding"/>
    <property type="evidence" value="ECO:0007669"/>
    <property type="project" value="UniProtKB-KW"/>
</dbReference>
<protein>
    <recommendedName>
        <fullName evidence="8">Metalloendopeptidase OMA1, mitochondrial</fullName>
    </recommendedName>
    <alternativeName>
        <fullName evidence="9">Overlapping with the m-AAA protease 1 homolog</fullName>
    </alternativeName>
</protein>